<dbReference type="AlphaFoldDB" id="A0A640KLT2"/>
<dbReference type="OrthoDB" id="260795at2759"/>
<gene>
    <name evidence="1" type="ORF">LtaPh_2300700</name>
</gene>
<proteinExistence type="predicted"/>
<evidence type="ECO:0000313" key="2">
    <source>
        <dbReference type="Proteomes" id="UP000419144"/>
    </source>
</evidence>
<dbReference type="EMBL" id="BLBS01000030">
    <property type="protein sequence ID" value="GET88647.1"/>
    <property type="molecule type" value="Genomic_DNA"/>
</dbReference>
<dbReference type="Proteomes" id="UP000419144">
    <property type="component" value="Unassembled WGS sequence"/>
</dbReference>
<name>A0A640KLT2_LEITA</name>
<dbReference type="VEuPathDB" id="TriTrypDB:LtaPh_2300700"/>
<reference evidence="1" key="1">
    <citation type="submission" date="2019-11" db="EMBL/GenBank/DDBJ databases">
        <title>Leishmania tarentolae CDS.</title>
        <authorList>
            <person name="Goto Y."/>
            <person name="Yamagishi J."/>
        </authorList>
    </citation>
    <scope>NUCLEOTIDE SEQUENCE [LARGE SCALE GENOMIC DNA]</scope>
    <source>
        <strain evidence="1">Parrot Tar II</strain>
    </source>
</reference>
<protein>
    <submittedName>
        <fullName evidence="1">Uncharacterized protein</fullName>
    </submittedName>
</protein>
<keyword evidence="2" id="KW-1185">Reference proteome</keyword>
<evidence type="ECO:0000313" key="1">
    <source>
        <dbReference type="EMBL" id="GET88647.1"/>
    </source>
</evidence>
<accession>A0A640KLT2</accession>
<comment type="caution">
    <text evidence="1">The sequence shown here is derived from an EMBL/GenBank/DDBJ whole genome shotgun (WGS) entry which is preliminary data.</text>
</comment>
<organism evidence="1 2">
    <name type="scientific">Leishmania tarentolae</name>
    <name type="common">Sauroleishmania tarentolae</name>
    <dbReference type="NCBI Taxonomy" id="5689"/>
    <lineage>
        <taxon>Eukaryota</taxon>
        <taxon>Discoba</taxon>
        <taxon>Euglenozoa</taxon>
        <taxon>Kinetoplastea</taxon>
        <taxon>Metakinetoplastina</taxon>
        <taxon>Trypanosomatida</taxon>
        <taxon>Trypanosomatidae</taxon>
        <taxon>Leishmaniinae</taxon>
        <taxon>Leishmania</taxon>
        <taxon>lizard Leishmania</taxon>
    </lineage>
</organism>
<sequence length="200" mass="23042">MRTGIALLWPFEPCRGVLLSLSDHLVKMLRCVSRKLWYQLKDLKSKVILDRLRNTKVQEGVHPSDVDIDELARESGLAPPSSANVQDFVQEKEAVLGMLREQRLRRIARREAFLEWQAGQREKGAAHRLVRQSRKSEKYKRRHYHAMGGRMLPISLSSCEVPPEPRMPMSLPKACVSSTDFLQGGRAVNRHTIHLSLWKR</sequence>